<accession>A0A8A1LJ04</accession>
<sequence>MRCIETPCPQIRFPTAKISMSWMLQSSPIATHSYALQIIIYIYLMHSKSFTSCMHPSNPPSRFEQFYSHDIQQIYTTMDEKLHPNSISNNVPTSLTHHTSRCEPSAATTLESQHVYKSPPIRLGQEVCKEKKISTEVIKRIK</sequence>
<organism evidence="1 2">
    <name type="scientific">Ajellomyces capsulatus (strain H88)</name>
    <name type="common">Darling's disease fungus</name>
    <name type="synonym">Histoplasma capsulatum</name>
    <dbReference type="NCBI Taxonomy" id="544711"/>
    <lineage>
        <taxon>Eukaryota</taxon>
        <taxon>Fungi</taxon>
        <taxon>Dikarya</taxon>
        <taxon>Ascomycota</taxon>
        <taxon>Pezizomycotina</taxon>
        <taxon>Eurotiomycetes</taxon>
        <taxon>Eurotiomycetidae</taxon>
        <taxon>Onygenales</taxon>
        <taxon>Ajellomycetaceae</taxon>
        <taxon>Histoplasma</taxon>
    </lineage>
</organism>
<evidence type="ECO:0000313" key="2">
    <source>
        <dbReference type="Proteomes" id="UP000663419"/>
    </source>
</evidence>
<dbReference type="AlphaFoldDB" id="A0A8A1LJ04"/>
<protein>
    <submittedName>
        <fullName evidence="1">Uncharacterized protein</fullName>
    </submittedName>
</protein>
<name>A0A8A1LJ04_AJEC8</name>
<proteinExistence type="predicted"/>
<dbReference type="Proteomes" id="UP000663419">
    <property type="component" value="Chromosome 3"/>
</dbReference>
<reference evidence="1" key="1">
    <citation type="submission" date="2021-01" db="EMBL/GenBank/DDBJ databases">
        <title>Chromosome-level genome assembly of a human fungal pathogen reveals clustering of transcriptionally co-regulated genes.</title>
        <authorList>
            <person name="Voorhies M."/>
            <person name="Cohen S."/>
            <person name="Shea T.P."/>
            <person name="Petrus S."/>
            <person name="Munoz J.F."/>
            <person name="Poplawski S."/>
            <person name="Goldman W.E."/>
            <person name="Michael T."/>
            <person name="Cuomo C.A."/>
            <person name="Sil A."/>
            <person name="Beyhan S."/>
        </authorList>
    </citation>
    <scope>NUCLEOTIDE SEQUENCE</scope>
    <source>
        <strain evidence="1">H88</strain>
    </source>
</reference>
<evidence type="ECO:0000313" key="1">
    <source>
        <dbReference type="EMBL" id="QSS53841.1"/>
    </source>
</evidence>
<gene>
    <name evidence="1" type="ORF">I7I53_01229</name>
</gene>
<dbReference type="VEuPathDB" id="FungiDB:I7I53_01229"/>
<dbReference type="EMBL" id="CP069104">
    <property type="protein sequence ID" value="QSS53841.1"/>
    <property type="molecule type" value="Genomic_DNA"/>
</dbReference>